<gene>
    <name evidence="2" type="ORF">CSX01_03230</name>
</gene>
<accession>A0A2G3DX75</accession>
<reference evidence="2 3" key="1">
    <citation type="submission" date="2017-10" db="EMBL/GenBank/DDBJ databases">
        <title>Resolving the taxonomy of Roseburia spp., Eubacterium rectale and Agathobacter spp. through phylogenomic analysis.</title>
        <authorList>
            <person name="Sheridan P.O."/>
            <person name="Walker A.W."/>
            <person name="Duncan S.H."/>
            <person name="Scott K.P."/>
            <person name="Toole P.W.O."/>
            <person name="Luis P."/>
            <person name="Flint H.J."/>
        </authorList>
    </citation>
    <scope>NUCLEOTIDE SEQUENCE [LARGE SCALE GENOMIC DNA]</scope>
    <source>
        <strain evidence="2 3">JK626</strain>
    </source>
</reference>
<dbReference type="Pfam" id="PF07179">
    <property type="entry name" value="SseB"/>
    <property type="match status" value="1"/>
</dbReference>
<name>A0A2G3DX75_9FIRM</name>
<sequence>MLKITKLRRVFVMGLFDKKKKEHPAEKSEEKLTLENTEITDEDSTERFSVLVENVTTMLDGEGRVVIGTLNGKITKADKVFIYQPGVQPVSTKIIAIEAKLDNRTAIVDEAEDTTVSLQLELDSDVAIKKFAVLTNVGPEADAGVKTLVENAALSGVITGMASYGKDNNYHAVLSYWVSHAHFITPIKLDVEPKLNDKGIAQIDKNTKVAFYMLKSSVKLTGTPEGKDSMVLPLFTDWESLRRWEGLTKDGQKVHTQILSFQQLYGMLKRGDVYAGIAINPFNKIPCTLPIPYLDTITNTPGYKHEFGENQGEMIHEEKQKAGQKILLGLPKETEEITAIRQKLVEYGTGHEDILSIGFLTKVEEATKVVRHLIVLEFNDEYTPEQMKPHMEAIFKEINPLTQEIKQIEYAVKGKIKAIDDIVAQHKDKMVIYSK</sequence>
<evidence type="ECO:0000313" key="3">
    <source>
        <dbReference type="Proteomes" id="UP000225889"/>
    </source>
</evidence>
<protein>
    <recommendedName>
        <fullName evidence="1">SseB protein N-terminal domain-containing protein</fullName>
    </recommendedName>
</protein>
<evidence type="ECO:0000313" key="2">
    <source>
        <dbReference type="EMBL" id="PHU35626.1"/>
    </source>
</evidence>
<reference evidence="2 3" key="2">
    <citation type="submission" date="2017-10" db="EMBL/GenBank/DDBJ databases">
        <authorList>
            <person name="Banno H."/>
            <person name="Chua N.-H."/>
        </authorList>
    </citation>
    <scope>NUCLEOTIDE SEQUENCE [LARGE SCALE GENOMIC DNA]</scope>
    <source>
        <strain evidence="2 3">JK626</strain>
    </source>
</reference>
<organism evidence="2 3">
    <name type="scientific">Pseudobutyrivibrio ruminis</name>
    <dbReference type="NCBI Taxonomy" id="46206"/>
    <lineage>
        <taxon>Bacteria</taxon>
        <taxon>Bacillati</taxon>
        <taxon>Bacillota</taxon>
        <taxon>Clostridia</taxon>
        <taxon>Lachnospirales</taxon>
        <taxon>Lachnospiraceae</taxon>
        <taxon>Pseudobutyrivibrio</taxon>
    </lineage>
</organism>
<dbReference type="Proteomes" id="UP000225889">
    <property type="component" value="Unassembled WGS sequence"/>
</dbReference>
<feature type="domain" description="SseB protein N-terminal" evidence="1">
    <location>
        <begin position="197"/>
        <end position="292"/>
    </location>
</feature>
<dbReference type="InterPro" id="IPR009839">
    <property type="entry name" value="SseB_N"/>
</dbReference>
<proteinExistence type="predicted"/>
<evidence type="ECO:0000259" key="1">
    <source>
        <dbReference type="Pfam" id="PF07179"/>
    </source>
</evidence>
<dbReference type="AlphaFoldDB" id="A0A2G3DX75"/>
<dbReference type="EMBL" id="PDYF01000008">
    <property type="protein sequence ID" value="PHU35626.1"/>
    <property type="molecule type" value="Genomic_DNA"/>
</dbReference>
<comment type="caution">
    <text evidence="2">The sequence shown here is derived from an EMBL/GenBank/DDBJ whole genome shotgun (WGS) entry which is preliminary data.</text>
</comment>